<keyword evidence="3 7" id="KW-0064">Aspartyl protease</keyword>
<dbReference type="InterPro" id="IPR001969">
    <property type="entry name" value="Aspartic_peptidase_AS"/>
</dbReference>
<dbReference type="InterPro" id="IPR034164">
    <property type="entry name" value="Pepsin-like_dom"/>
</dbReference>
<keyword evidence="6" id="KW-1015">Disulfide bond</keyword>
<sequence length="480" mass="50393">MIPSFAIALILAIAFDVHAAPSPHSSAGQTMHLTRRSPDRTPDEWAAWAQAQKESLRTKYGAAPSVARRGSGTNLIVNQNSDSAYYGSIAVGTPPVAFNVILDTGSSDLWIADRRCVTGCDGVAKFDSSQSSTFTNLTTSFSIKYGSGAAAGSLGQDVVQMAGFSVANQKFGVCDEVSSNLLYSPVSGLMGLAFSTISSSRSTPFWEALVQNGAWDSPVMSFQLTRYIGENNANTLEPGGTFTMGFVNQSLYTGDIDFQDIPANQESYWLLPLTGLTVGNSAVALPTASSNLAAIDTGTTLVGGPSAIVSALYAQIPGAVAGTGNYQDYYIYPCDTSVNVSMSFGGKSWSISPQDFKLTPLTQTQCLGAIFNLDISGTGSPAWIVGDTFLKNVYSVFRYNPPSVGFAELSDTAKAMSNLRGTVPSPTLGAVSAEVTANGGNTVSSTTNSAGRSINHWAPLRLIPMALSIAFASSFVLVYL</sequence>
<dbReference type="STRING" id="50990.A0A4Y7Q871"/>
<dbReference type="VEuPathDB" id="FungiDB:BD410DRAFT_787150"/>
<feature type="transmembrane region" description="Helical" evidence="9">
    <location>
        <begin position="462"/>
        <end position="479"/>
    </location>
</feature>
<accession>A0A4Y7Q871</accession>
<organism evidence="12 13">
    <name type="scientific">Rickenella mellea</name>
    <dbReference type="NCBI Taxonomy" id="50990"/>
    <lineage>
        <taxon>Eukaryota</taxon>
        <taxon>Fungi</taxon>
        <taxon>Dikarya</taxon>
        <taxon>Basidiomycota</taxon>
        <taxon>Agaricomycotina</taxon>
        <taxon>Agaricomycetes</taxon>
        <taxon>Hymenochaetales</taxon>
        <taxon>Rickenellaceae</taxon>
        <taxon>Rickenella</taxon>
    </lineage>
</organism>
<dbReference type="Gene3D" id="2.40.70.10">
    <property type="entry name" value="Acid Proteases"/>
    <property type="match status" value="2"/>
</dbReference>
<dbReference type="InterPro" id="IPR001461">
    <property type="entry name" value="Aspartic_peptidase_A1"/>
</dbReference>
<dbReference type="CDD" id="cd05471">
    <property type="entry name" value="pepsin_like"/>
    <property type="match status" value="1"/>
</dbReference>
<reference evidence="12 13" key="1">
    <citation type="submission" date="2018-06" db="EMBL/GenBank/DDBJ databases">
        <title>A transcriptomic atlas of mushroom development highlights an independent origin of complex multicellularity.</title>
        <authorList>
            <consortium name="DOE Joint Genome Institute"/>
            <person name="Krizsan K."/>
            <person name="Almasi E."/>
            <person name="Merenyi Z."/>
            <person name="Sahu N."/>
            <person name="Viragh M."/>
            <person name="Koszo T."/>
            <person name="Mondo S."/>
            <person name="Kiss B."/>
            <person name="Balint B."/>
            <person name="Kues U."/>
            <person name="Barry K."/>
            <person name="Hegedus J.C."/>
            <person name="Henrissat B."/>
            <person name="Johnson J."/>
            <person name="Lipzen A."/>
            <person name="Ohm R."/>
            <person name="Nagy I."/>
            <person name="Pangilinan J."/>
            <person name="Yan J."/>
            <person name="Xiong Y."/>
            <person name="Grigoriev I.V."/>
            <person name="Hibbett D.S."/>
            <person name="Nagy L.G."/>
        </authorList>
    </citation>
    <scope>NUCLEOTIDE SEQUENCE [LARGE SCALE GENOMIC DNA]</scope>
    <source>
        <strain evidence="12 13">SZMC22713</strain>
    </source>
</reference>
<dbReference type="GO" id="GO:0004190">
    <property type="term" value="F:aspartic-type endopeptidase activity"/>
    <property type="evidence" value="ECO:0007669"/>
    <property type="project" value="UniProtKB-KW"/>
</dbReference>
<evidence type="ECO:0000256" key="8">
    <source>
        <dbReference type="SAM" id="MobiDB-lite"/>
    </source>
</evidence>
<dbReference type="EMBL" id="ML170169">
    <property type="protein sequence ID" value="TDL23853.1"/>
    <property type="molecule type" value="Genomic_DNA"/>
</dbReference>
<evidence type="ECO:0000313" key="12">
    <source>
        <dbReference type="EMBL" id="TDL23853.1"/>
    </source>
</evidence>
<proteinExistence type="inferred from homology"/>
<keyword evidence="13" id="KW-1185">Reference proteome</keyword>
<evidence type="ECO:0000256" key="6">
    <source>
        <dbReference type="PIRSR" id="PIRSR601461-2"/>
    </source>
</evidence>
<dbReference type="SUPFAM" id="SSF50630">
    <property type="entry name" value="Acid proteases"/>
    <property type="match status" value="1"/>
</dbReference>
<evidence type="ECO:0000256" key="4">
    <source>
        <dbReference type="ARBA" id="ARBA00022801"/>
    </source>
</evidence>
<feature type="region of interest" description="Disordered" evidence="8">
    <location>
        <begin position="21"/>
        <end position="41"/>
    </location>
</feature>
<keyword evidence="9" id="KW-0812">Transmembrane</keyword>
<comment type="similarity">
    <text evidence="1 7">Belongs to the peptidase A1 family.</text>
</comment>
<feature type="disulfide bond" evidence="6">
    <location>
        <begin position="116"/>
        <end position="120"/>
    </location>
</feature>
<keyword evidence="2 7" id="KW-0645">Protease</keyword>
<dbReference type="OrthoDB" id="771136at2759"/>
<evidence type="ECO:0000256" key="3">
    <source>
        <dbReference type="ARBA" id="ARBA00022750"/>
    </source>
</evidence>
<dbReference type="AlphaFoldDB" id="A0A4Y7Q871"/>
<keyword evidence="9" id="KW-0472">Membrane</keyword>
<evidence type="ECO:0000256" key="10">
    <source>
        <dbReference type="SAM" id="SignalP"/>
    </source>
</evidence>
<feature type="signal peptide" evidence="10">
    <location>
        <begin position="1"/>
        <end position="19"/>
    </location>
</feature>
<dbReference type="PANTHER" id="PTHR47966:SF6">
    <property type="entry name" value="PEPTIDASE A1 DOMAIN-CONTAINING PROTEIN"/>
    <property type="match status" value="1"/>
</dbReference>
<evidence type="ECO:0000256" key="1">
    <source>
        <dbReference type="ARBA" id="ARBA00007447"/>
    </source>
</evidence>
<feature type="domain" description="Peptidase A1" evidence="11">
    <location>
        <begin position="85"/>
        <end position="407"/>
    </location>
</feature>
<protein>
    <submittedName>
        <fullName evidence="12">Acid protease</fullName>
    </submittedName>
</protein>
<keyword evidence="9" id="KW-1133">Transmembrane helix</keyword>
<dbReference type="PANTHER" id="PTHR47966">
    <property type="entry name" value="BETA-SITE APP-CLEAVING ENZYME, ISOFORM A-RELATED"/>
    <property type="match status" value="1"/>
</dbReference>
<feature type="active site" evidence="5">
    <location>
        <position position="296"/>
    </location>
</feature>
<evidence type="ECO:0000256" key="5">
    <source>
        <dbReference type="PIRSR" id="PIRSR601461-1"/>
    </source>
</evidence>
<evidence type="ECO:0000256" key="2">
    <source>
        <dbReference type="ARBA" id="ARBA00022670"/>
    </source>
</evidence>
<dbReference type="GO" id="GO:0006508">
    <property type="term" value="P:proteolysis"/>
    <property type="evidence" value="ECO:0007669"/>
    <property type="project" value="UniProtKB-KW"/>
</dbReference>
<dbReference type="Proteomes" id="UP000294933">
    <property type="component" value="Unassembled WGS sequence"/>
</dbReference>
<evidence type="ECO:0000313" key="13">
    <source>
        <dbReference type="Proteomes" id="UP000294933"/>
    </source>
</evidence>
<feature type="compositionally biased region" description="Polar residues" evidence="8">
    <location>
        <begin position="23"/>
        <end position="32"/>
    </location>
</feature>
<dbReference type="InterPro" id="IPR021109">
    <property type="entry name" value="Peptidase_aspartic_dom_sf"/>
</dbReference>
<dbReference type="InterPro" id="IPR033121">
    <property type="entry name" value="PEPTIDASE_A1"/>
</dbReference>
<keyword evidence="4 7" id="KW-0378">Hydrolase</keyword>
<dbReference type="PROSITE" id="PS51767">
    <property type="entry name" value="PEPTIDASE_A1"/>
    <property type="match status" value="1"/>
</dbReference>
<dbReference type="Pfam" id="PF00026">
    <property type="entry name" value="Asp"/>
    <property type="match status" value="1"/>
</dbReference>
<dbReference type="PROSITE" id="PS00141">
    <property type="entry name" value="ASP_PROTEASE"/>
    <property type="match status" value="1"/>
</dbReference>
<feature type="chain" id="PRO_5021381126" evidence="10">
    <location>
        <begin position="20"/>
        <end position="480"/>
    </location>
</feature>
<name>A0A4Y7Q871_9AGAM</name>
<evidence type="ECO:0000256" key="9">
    <source>
        <dbReference type="SAM" id="Phobius"/>
    </source>
</evidence>
<evidence type="ECO:0000259" key="11">
    <source>
        <dbReference type="PROSITE" id="PS51767"/>
    </source>
</evidence>
<gene>
    <name evidence="12" type="ORF">BD410DRAFT_787150</name>
</gene>
<keyword evidence="10" id="KW-0732">Signal</keyword>
<evidence type="ECO:0000256" key="7">
    <source>
        <dbReference type="RuleBase" id="RU000454"/>
    </source>
</evidence>
<dbReference type="PRINTS" id="PR00792">
    <property type="entry name" value="PEPSIN"/>
</dbReference>
<dbReference type="FunFam" id="2.40.70.10:FF:000115">
    <property type="entry name" value="Lysosomal aspartic protease"/>
    <property type="match status" value="1"/>
</dbReference>
<feature type="active site" evidence="5">
    <location>
        <position position="103"/>
    </location>
</feature>